<name>A0ABY0JMG3_9ENTR</name>
<reference evidence="1 2" key="1">
    <citation type="submission" date="2016-04" db="EMBL/GenBank/DDBJ databases">
        <authorList>
            <person name="Mornico D."/>
        </authorList>
    </citation>
    <scope>NUCLEOTIDE SEQUENCE [LARGE SCALE GENOMIC DNA]</scope>
    <source>
        <strain evidence="1 2">A121</strain>
    </source>
</reference>
<protein>
    <submittedName>
        <fullName evidence="1">Uncharacterized protein</fullName>
    </submittedName>
</protein>
<dbReference type="Proteomes" id="UP000195338">
    <property type="component" value="Unassembled WGS sequence"/>
</dbReference>
<sequence>MRNKNLYLIEVMRRKIYNFDDYREEFNNRKTLISLDSNCCTDLLCKFWSSKFARLHGYEMTANYAALEGNSSSFDDEIKKYIHYSYITKDRLVNFGYKFQRHEFTKSFLDAFNHPSKDIHNSGIQFLKKIYEMKDANLRKIIELFLSFGPISKQHLINPFLVHTALFYAYRNKRDINNTPATFLKQQQYDSAEQKKKLKIAYNVYMDCYIIFHTLHLPSEIKEAIITMLGRAEPYIAVPLATFDKGMMLFAKAFFIIYEVFNNNFNNIKNDPKPNFKKDEILNKLSQEDIEVIRKECYPDADDNCIKEIVYELLVNRLIF</sequence>
<evidence type="ECO:0000313" key="2">
    <source>
        <dbReference type="Proteomes" id="UP000195338"/>
    </source>
</evidence>
<gene>
    <name evidence="1" type="ORF">BN4901_1551</name>
</gene>
<evidence type="ECO:0000313" key="1">
    <source>
        <dbReference type="EMBL" id="SBW24158.1"/>
    </source>
</evidence>
<dbReference type="EMBL" id="FLUX01000013">
    <property type="protein sequence ID" value="SBW24158.1"/>
    <property type="molecule type" value="Genomic_DNA"/>
</dbReference>
<comment type="caution">
    <text evidence="1">The sequence shown here is derived from an EMBL/GenBank/DDBJ whole genome shotgun (WGS) entry which is preliminary data.</text>
</comment>
<proteinExistence type="predicted"/>
<dbReference type="RefSeq" id="WP_049288041.1">
    <property type="nucleotide sequence ID" value="NZ_FLUX01000013.1"/>
</dbReference>
<accession>A0ABY0JMG3</accession>
<organism evidence="1 2">
    <name type="scientific">Citrobacter europaeus</name>
    <dbReference type="NCBI Taxonomy" id="1914243"/>
    <lineage>
        <taxon>Bacteria</taxon>
        <taxon>Pseudomonadati</taxon>
        <taxon>Pseudomonadota</taxon>
        <taxon>Gammaproteobacteria</taxon>
        <taxon>Enterobacterales</taxon>
        <taxon>Enterobacteriaceae</taxon>
        <taxon>Citrobacter</taxon>
    </lineage>
</organism>
<keyword evidence="2" id="KW-1185">Reference proteome</keyword>